<evidence type="ECO:0000313" key="2">
    <source>
        <dbReference type="EMBL" id="EFJ22280.1"/>
    </source>
</evidence>
<dbReference type="KEGG" id="smo:SELMODRAFT_416749"/>
<dbReference type="AlphaFoldDB" id="D8S0A2"/>
<dbReference type="EMBL" id="GL377596">
    <property type="protein sequence ID" value="EFJ22280.1"/>
    <property type="molecule type" value="Genomic_DNA"/>
</dbReference>
<dbReference type="PANTHER" id="PTHR10098">
    <property type="entry name" value="RAPSYN-RELATED"/>
    <property type="match status" value="1"/>
</dbReference>
<evidence type="ECO:0000313" key="3">
    <source>
        <dbReference type="Proteomes" id="UP000001514"/>
    </source>
</evidence>
<feature type="domain" description="CHAT" evidence="1">
    <location>
        <begin position="295"/>
        <end position="607"/>
    </location>
</feature>
<evidence type="ECO:0000259" key="1">
    <source>
        <dbReference type="Pfam" id="PF12770"/>
    </source>
</evidence>
<gene>
    <name evidence="2" type="ORF">SELMODRAFT_416749</name>
</gene>
<dbReference type="InterPro" id="IPR024983">
    <property type="entry name" value="CHAT_dom"/>
</dbReference>
<sequence length="626" mass="70341">MARSGIRLHDKLSAEVEEIGNSLDKLRKEEDPEEQESQICQLLQTLALDRDHELPALQIFRSEVWMKMADLSWAYYDRLPSGDPPLLLVNEFMAESIRLAECTYLRRTIVPLRLWHHGYLLWKMGFDVESVRKYEEMIRCWLRVNSNFGYLSTGRITNLESIKYNFDQVQSSLCALSDFKRALLWFERGHARDVLFLATTEGDREKLDEFDMDDEKAWGQVEVISKDFGIDTVILVISHIGGLSVSDGGVVSYGVASYLLHNGELVGHNREWDFKACSPSALLELLQANNADKALRDYYHVIVKPFESQLESIQPKTLVIVPNEDVSFVPFGAMIDEDDKYLIERYAVATVSSLRLLKHCDKKRQVLQQQQQQRQSRSLVVGNPTRDLYYATEEAEMVGSLLKSANAHSVVNLVREDDATKDFVLRQLPESDWIHIASHGTVSTDFPDGALILAVPEEHQGDLAKSARLDRSVEFPECLTRALTTMSNSDRLTGDEVVELAGESPFRASAAVLSACSSGVGRVFAEGILALPRSFHISGVPSVVISLWNVKDKSTQVLMEKIYWNLVQGMDIASALREAVVEMIEANDGSQKLYDVSHWAAFIVSGSPFTTLPGVTRSPAACSWNT</sequence>
<name>D8S0A2_SELML</name>
<organism evidence="3">
    <name type="scientific">Selaginella moellendorffii</name>
    <name type="common">Spikemoss</name>
    <dbReference type="NCBI Taxonomy" id="88036"/>
    <lineage>
        <taxon>Eukaryota</taxon>
        <taxon>Viridiplantae</taxon>
        <taxon>Streptophyta</taxon>
        <taxon>Embryophyta</taxon>
        <taxon>Tracheophyta</taxon>
        <taxon>Lycopodiopsida</taxon>
        <taxon>Selaginellales</taxon>
        <taxon>Selaginellaceae</taxon>
        <taxon>Selaginella</taxon>
    </lineage>
</organism>
<dbReference type="Pfam" id="PF12770">
    <property type="entry name" value="CHAT"/>
    <property type="match status" value="1"/>
</dbReference>
<reference evidence="2 3" key="1">
    <citation type="journal article" date="2011" name="Science">
        <title>The Selaginella genome identifies genetic changes associated with the evolution of vascular plants.</title>
        <authorList>
            <person name="Banks J.A."/>
            <person name="Nishiyama T."/>
            <person name="Hasebe M."/>
            <person name="Bowman J.L."/>
            <person name="Gribskov M."/>
            <person name="dePamphilis C."/>
            <person name="Albert V.A."/>
            <person name="Aono N."/>
            <person name="Aoyama T."/>
            <person name="Ambrose B.A."/>
            <person name="Ashton N.W."/>
            <person name="Axtell M.J."/>
            <person name="Barker E."/>
            <person name="Barker M.S."/>
            <person name="Bennetzen J.L."/>
            <person name="Bonawitz N.D."/>
            <person name="Chapple C."/>
            <person name="Cheng C."/>
            <person name="Correa L.G."/>
            <person name="Dacre M."/>
            <person name="DeBarry J."/>
            <person name="Dreyer I."/>
            <person name="Elias M."/>
            <person name="Engstrom E.M."/>
            <person name="Estelle M."/>
            <person name="Feng L."/>
            <person name="Finet C."/>
            <person name="Floyd S.K."/>
            <person name="Frommer W.B."/>
            <person name="Fujita T."/>
            <person name="Gramzow L."/>
            <person name="Gutensohn M."/>
            <person name="Harholt J."/>
            <person name="Hattori M."/>
            <person name="Heyl A."/>
            <person name="Hirai T."/>
            <person name="Hiwatashi Y."/>
            <person name="Ishikawa M."/>
            <person name="Iwata M."/>
            <person name="Karol K.G."/>
            <person name="Koehler B."/>
            <person name="Kolukisaoglu U."/>
            <person name="Kubo M."/>
            <person name="Kurata T."/>
            <person name="Lalonde S."/>
            <person name="Li K."/>
            <person name="Li Y."/>
            <person name="Litt A."/>
            <person name="Lyons E."/>
            <person name="Manning G."/>
            <person name="Maruyama T."/>
            <person name="Michael T.P."/>
            <person name="Mikami K."/>
            <person name="Miyazaki S."/>
            <person name="Morinaga S."/>
            <person name="Murata T."/>
            <person name="Mueller-Roeber B."/>
            <person name="Nelson D.R."/>
            <person name="Obara M."/>
            <person name="Oguri Y."/>
            <person name="Olmstead R.G."/>
            <person name="Onodera N."/>
            <person name="Petersen B.L."/>
            <person name="Pils B."/>
            <person name="Prigge M."/>
            <person name="Rensing S.A."/>
            <person name="Riano-Pachon D.M."/>
            <person name="Roberts A.W."/>
            <person name="Sato Y."/>
            <person name="Scheller H.V."/>
            <person name="Schulz B."/>
            <person name="Schulz C."/>
            <person name="Shakirov E.V."/>
            <person name="Shibagaki N."/>
            <person name="Shinohara N."/>
            <person name="Shippen D.E."/>
            <person name="Soerensen I."/>
            <person name="Sotooka R."/>
            <person name="Sugimoto N."/>
            <person name="Sugita M."/>
            <person name="Sumikawa N."/>
            <person name="Tanurdzic M."/>
            <person name="Theissen G."/>
            <person name="Ulvskov P."/>
            <person name="Wakazuki S."/>
            <person name="Weng J.K."/>
            <person name="Willats W.W."/>
            <person name="Wipf D."/>
            <person name="Wolf P.G."/>
            <person name="Yang L."/>
            <person name="Zimmer A.D."/>
            <person name="Zhu Q."/>
            <person name="Mitros T."/>
            <person name="Hellsten U."/>
            <person name="Loque D."/>
            <person name="Otillar R."/>
            <person name="Salamov A."/>
            <person name="Schmutz J."/>
            <person name="Shapiro H."/>
            <person name="Lindquist E."/>
            <person name="Lucas S."/>
            <person name="Rokhsar D."/>
            <person name="Grigoriev I.V."/>
        </authorList>
    </citation>
    <scope>NUCLEOTIDE SEQUENCE [LARGE SCALE GENOMIC DNA]</scope>
</reference>
<dbReference type="PANTHER" id="PTHR10098:SF111">
    <property type="entry name" value="CHAT DOMAIN-CONTAINING PROTEIN"/>
    <property type="match status" value="1"/>
</dbReference>
<dbReference type="InParanoid" id="D8S0A2"/>
<accession>D8S0A2</accession>
<protein>
    <recommendedName>
        <fullName evidence="1">CHAT domain-containing protein</fullName>
    </recommendedName>
</protein>
<dbReference type="OrthoDB" id="5981881at2759"/>
<dbReference type="HOGENOM" id="CLU_437084_0_0_1"/>
<dbReference type="Gramene" id="EFJ22280">
    <property type="protein sequence ID" value="EFJ22280"/>
    <property type="gene ID" value="SELMODRAFT_416749"/>
</dbReference>
<dbReference type="Proteomes" id="UP000001514">
    <property type="component" value="Unassembled WGS sequence"/>
</dbReference>
<dbReference type="STRING" id="88036.D8S0A2"/>
<keyword evidence="3" id="KW-1185">Reference proteome</keyword>
<proteinExistence type="predicted"/>